<feature type="domain" description="HTH marR-type" evidence="4">
    <location>
        <begin position="35"/>
        <end position="133"/>
    </location>
</feature>
<sequence>MSILKLERKRILKDIGYLAQDISILHRQYYKDTGKLFKEQKLNPTAACILLTIKDNSNINQNQVAKSLVIDKGLATREIKKMQKLGYLTKTAGTGKSIILSLTDSGEKVIPVIQSIRSKWWEDRFADAGIQPDSPLVAGIEKVVDSIVDENLE</sequence>
<dbReference type="SUPFAM" id="SSF46785">
    <property type="entry name" value="Winged helix' DNA-binding domain"/>
    <property type="match status" value="1"/>
</dbReference>
<evidence type="ECO:0000256" key="3">
    <source>
        <dbReference type="ARBA" id="ARBA00023163"/>
    </source>
</evidence>
<evidence type="ECO:0000256" key="1">
    <source>
        <dbReference type="ARBA" id="ARBA00023015"/>
    </source>
</evidence>
<dbReference type="GeneID" id="71566889"/>
<keyword evidence="3" id="KW-0804">Transcription</keyword>
<dbReference type="InterPro" id="IPR000835">
    <property type="entry name" value="HTH_MarR-typ"/>
</dbReference>
<dbReference type="Gene3D" id="1.10.10.10">
    <property type="entry name" value="Winged helix-like DNA-binding domain superfamily/Winged helix DNA-binding domain"/>
    <property type="match status" value="1"/>
</dbReference>
<protein>
    <submittedName>
        <fullName evidence="5">Regulatory protein MarR</fullName>
    </submittedName>
</protein>
<keyword evidence="1" id="KW-0805">Transcription regulation</keyword>
<name>A0A8E1RJU9_LENKE</name>
<comment type="caution">
    <text evidence="5">The sequence shown here is derived from an EMBL/GenBank/DDBJ whole genome shotgun (WGS) entry which is preliminary data.</text>
</comment>
<evidence type="ECO:0000313" key="5">
    <source>
        <dbReference type="EMBL" id="KRM53601.1"/>
    </source>
</evidence>
<dbReference type="PANTHER" id="PTHR42756">
    <property type="entry name" value="TRANSCRIPTIONAL REGULATOR, MARR"/>
    <property type="match status" value="1"/>
</dbReference>
<dbReference type="Proteomes" id="UP000051164">
    <property type="component" value="Unassembled WGS sequence"/>
</dbReference>
<proteinExistence type="predicted"/>
<gene>
    <name evidence="5" type="ORF">FC95_GL000688</name>
</gene>
<keyword evidence="2" id="KW-0238">DNA-binding</keyword>
<evidence type="ECO:0000313" key="6">
    <source>
        <dbReference type="Proteomes" id="UP000051164"/>
    </source>
</evidence>
<dbReference type="GO" id="GO:0003700">
    <property type="term" value="F:DNA-binding transcription factor activity"/>
    <property type="evidence" value="ECO:0007669"/>
    <property type="project" value="InterPro"/>
</dbReference>
<dbReference type="EMBL" id="AYYV01000014">
    <property type="protein sequence ID" value="KRM53601.1"/>
    <property type="molecule type" value="Genomic_DNA"/>
</dbReference>
<dbReference type="GO" id="GO:0003677">
    <property type="term" value="F:DNA binding"/>
    <property type="evidence" value="ECO:0007669"/>
    <property type="project" value="UniProtKB-KW"/>
</dbReference>
<dbReference type="RefSeq" id="WP_056981335.1">
    <property type="nucleotide sequence ID" value="NZ_AYYV01000014.1"/>
</dbReference>
<evidence type="ECO:0000259" key="4">
    <source>
        <dbReference type="SMART" id="SM00347"/>
    </source>
</evidence>
<organism evidence="5 6">
    <name type="scientific">Lentilactobacillus kefiri DSM 20587 = JCM 5818</name>
    <dbReference type="NCBI Taxonomy" id="1423764"/>
    <lineage>
        <taxon>Bacteria</taxon>
        <taxon>Bacillati</taxon>
        <taxon>Bacillota</taxon>
        <taxon>Bacilli</taxon>
        <taxon>Lactobacillales</taxon>
        <taxon>Lactobacillaceae</taxon>
        <taxon>Lentilactobacillus</taxon>
    </lineage>
</organism>
<dbReference type="SMART" id="SM00347">
    <property type="entry name" value="HTH_MARR"/>
    <property type="match status" value="1"/>
</dbReference>
<dbReference type="PANTHER" id="PTHR42756:SF1">
    <property type="entry name" value="TRANSCRIPTIONAL REPRESSOR OF EMRAB OPERON"/>
    <property type="match status" value="1"/>
</dbReference>
<dbReference type="InterPro" id="IPR036390">
    <property type="entry name" value="WH_DNA-bd_sf"/>
</dbReference>
<dbReference type="Pfam" id="PF12802">
    <property type="entry name" value="MarR_2"/>
    <property type="match status" value="1"/>
</dbReference>
<reference evidence="5 6" key="1">
    <citation type="journal article" date="2015" name="Genome Announc.">
        <title>Expanding the biotechnology potential of lactobacilli through comparative genomics of 213 strains and associated genera.</title>
        <authorList>
            <person name="Sun Z."/>
            <person name="Harris H.M."/>
            <person name="McCann A."/>
            <person name="Guo C."/>
            <person name="Argimon S."/>
            <person name="Zhang W."/>
            <person name="Yang X."/>
            <person name="Jeffery I.B."/>
            <person name="Cooney J.C."/>
            <person name="Kagawa T.F."/>
            <person name="Liu W."/>
            <person name="Song Y."/>
            <person name="Salvetti E."/>
            <person name="Wrobel A."/>
            <person name="Rasinkangas P."/>
            <person name="Parkhill J."/>
            <person name="Rea M.C."/>
            <person name="O'Sullivan O."/>
            <person name="Ritari J."/>
            <person name="Douillard F.P."/>
            <person name="Paul Ross R."/>
            <person name="Yang R."/>
            <person name="Briner A.E."/>
            <person name="Felis G.E."/>
            <person name="de Vos W.M."/>
            <person name="Barrangou R."/>
            <person name="Klaenhammer T.R."/>
            <person name="Caufield P.W."/>
            <person name="Cui Y."/>
            <person name="Zhang H."/>
            <person name="O'Toole P.W."/>
        </authorList>
    </citation>
    <scope>NUCLEOTIDE SEQUENCE [LARGE SCALE GENOMIC DNA]</scope>
    <source>
        <strain evidence="5 6">DSM 20587</strain>
    </source>
</reference>
<accession>A0A8E1RJU9</accession>
<dbReference type="InterPro" id="IPR036388">
    <property type="entry name" value="WH-like_DNA-bd_sf"/>
</dbReference>
<evidence type="ECO:0000256" key="2">
    <source>
        <dbReference type="ARBA" id="ARBA00023125"/>
    </source>
</evidence>
<dbReference type="AlphaFoldDB" id="A0A8E1RJU9"/>